<evidence type="ECO:0000313" key="4">
    <source>
        <dbReference type="Proteomes" id="UP000297706"/>
    </source>
</evidence>
<dbReference type="RefSeq" id="WP_135276622.1">
    <property type="nucleotide sequence ID" value="NZ_PQVH01000005.1"/>
</dbReference>
<dbReference type="EMBL" id="PQVH01000005">
    <property type="protein sequence ID" value="TFW72585.1"/>
    <property type="molecule type" value="Genomic_DNA"/>
</dbReference>
<keyword evidence="4" id="KW-1185">Reference proteome</keyword>
<feature type="signal peptide" evidence="2">
    <location>
        <begin position="1"/>
        <end position="28"/>
    </location>
</feature>
<keyword evidence="1" id="KW-1133">Transmembrane helix</keyword>
<dbReference type="OrthoDB" id="8553502at2"/>
<feature type="chain" id="PRO_5021265245" evidence="2">
    <location>
        <begin position="29"/>
        <end position="541"/>
    </location>
</feature>
<gene>
    <name evidence="3" type="ORF">C3Y98_02985</name>
</gene>
<comment type="caution">
    <text evidence="3">The sequence shown here is derived from an EMBL/GenBank/DDBJ whole genome shotgun (WGS) entry which is preliminary data.</text>
</comment>
<name>A0A4Y9VTZ3_9PROT</name>
<protein>
    <submittedName>
        <fullName evidence="3">Uncharacterized protein</fullName>
    </submittedName>
</protein>
<organism evidence="3 4">
    <name type="scientific">Methylotenera oryzisoli</name>
    <dbReference type="NCBI Taxonomy" id="2080758"/>
    <lineage>
        <taxon>Bacteria</taxon>
        <taxon>Pseudomonadati</taxon>
        <taxon>Pseudomonadota</taxon>
        <taxon>Betaproteobacteria</taxon>
        <taxon>Nitrosomonadales</taxon>
        <taxon>Methylophilaceae</taxon>
        <taxon>Methylotenera</taxon>
    </lineage>
</organism>
<keyword evidence="1" id="KW-0472">Membrane</keyword>
<keyword evidence="2" id="KW-0732">Signal</keyword>
<feature type="transmembrane region" description="Helical" evidence="1">
    <location>
        <begin position="513"/>
        <end position="535"/>
    </location>
</feature>
<evidence type="ECO:0000256" key="1">
    <source>
        <dbReference type="SAM" id="Phobius"/>
    </source>
</evidence>
<accession>A0A4Y9VTZ3</accession>
<proteinExistence type="predicted"/>
<evidence type="ECO:0000313" key="3">
    <source>
        <dbReference type="EMBL" id="TFW72585.1"/>
    </source>
</evidence>
<keyword evidence="1" id="KW-0812">Transmembrane</keyword>
<reference evidence="3 4" key="1">
    <citation type="submission" date="2018-02" db="EMBL/GenBank/DDBJ databases">
        <title>A novel lanthanide dependent methylotroph, Methylotenera sp. La3113.</title>
        <authorList>
            <person name="Lv H."/>
            <person name="Tani A."/>
        </authorList>
    </citation>
    <scope>NUCLEOTIDE SEQUENCE [LARGE SCALE GENOMIC DNA]</scope>
    <source>
        <strain evidence="3 4">La3113</strain>
    </source>
</reference>
<dbReference type="AlphaFoldDB" id="A0A4Y9VTZ3"/>
<dbReference type="Proteomes" id="UP000297706">
    <property type="component" value="Unassembled WGS sequence"/>
</dbReference>
<sequence length="541" mass="60141">MKNNNSRTKTLAIGVSIITTLYSLTSVAESPFSNALNENNLLGLYRTNQFQLNQGACKNCAITPQASWFFEQETIAIPLSNAHSFDPSLSAQDDVKQWAKRQPVTNTMPPLVWLGSPHVAVGKLSRDGKFLESENSKIQLSITPKIQSNQSYYSNASEQHFAGRNLVMRGTANQTHFTARSIWPLDYNLDLNQIPYQPLANQETIASLIREQNGGASAPFSARILYKNPNLTSLQNKSVLSFVLNGAQGDDDEAHGGHFAVATGRFGAQGEWHDWLVNNFYNLGSVSEKGIIAASLPMDSYQGDLNSGQSWYRPSYMLVAVLKSDRSAATYQSAVNRVMQHFYRQDFLYRHAGVNCAGINLETLRSLEWNIPKLGATNLPKAFAALPYKALSDMSLESGLKAYDYLSAEQTNLYPFVAFESIGNDLLSRIAKNQANSAFEKQLAEDLEAIIYVHIPQFPSSRAMGLAPVASLDEYIERTPADMSQWKIIPVGARHFPDNLKDKNAPTEPTRPAYYGLMAWLVILILALLGVRNIFQKLRKK</sequence>
<evidence type="ECO:0000256" key="2">
    <source>
        <dbReference type="SAM" id="SignalP"/>
    </source>
</evidence>